<feature type="signal peptide" evidence="2">
    <location>
        <begin position="1"/>
        <end position="23"/>
    </location>
</feature>
<dbReference type="InterPro" id="IPR032812">
    <property type="entry name" value="SbsA_Ig"/>
</dbReference>
<dbReference type="Pfam" id="PF13205">
    <property type="entry name" value="Big_5"/>
    <property type="match status" value="1"/>
</dbReference>
<dbReference type="AlphaFoldDB" id="A0A1B2DHL0"/>
<name>A0A1B2DHL0_9BACL</name>
<feature type="chain" id="PRO_5039582410" description="SbsA Ig-like domain-containing protein" evidence="2">
    <location>
        <begin position="24"/>
        <end position="444"/>
    </location>
</feature>
<feature type="domain" description="SbsA Ig-like" evidence="3">
    <location>
        <begin position="330"/>
        <end position="440"/>
    </location>
</feature>
<protein>
    <recommendedName>
        <fullName evidence="3">SbsA Ig-like domain-containing protein</fullName>
    </recommendedName>
</protein>
<dbReference type="Gene3D" id="2.60.40.2700">
    <property type="match status" value="1"/>
</dbReference>
<dbReference type="SUPFAM" id="SSF63446">
    <property type="entry name" value="Type I dockerin domain"/>
    <property type="match status" value="1"/>
</dbReference>
<gene>
    <name evidence="4" type="ORF">BBD42_12615</name>
</gene>
<dbReference type="InterPro" id="IPR002105">
    <property type="entry name" value="Dockerin_1_rpt"/>
</dbReference>
<accession>A0A1B2DHL0</accession>
<dbReference type="GO" id="GO:0004553">
    <property type="term" value="F:hydrolase activity, hydrolyzing O-glycosyl compounds"/>
    <property type="evidence" value="ECO:0007669"/>
    <property type="project" value="InterPro"/>
</dbReference>
<organism evidence="4">
    <name type="scientific">Paenibacillus sp. BIHB 4019</name>
    <dbReference type="NCBI Taxonomy" id="1870819"/>
    <lineage>
        <taxon>Bacteria</taxon>
        <taxon>Bacillati</taxon>
        <taxon>Bacillota</taxon>
        <taxon>Bacilli</taxon>
        <taxon>Bacillales</taxon>
        <taxon>Paenibacillaceae</taxon>
        <taxon>Paenibacillus</taxon>
    </lineage>
</organism>
<dbReference type="EMBL" id="CP016808">
    <property type="protein sequence ID" value="ANY67214.1"/>
    <property type="molecule type" value="Genomic_DNA"/>
</dbReference>
<dbReference type="Gene3D" id="1.10.1330.10">
    <property type="entry name" value="Dockerin domain"/>
    <property type="match status" value="1"/>
</dbReference>
<keyword evidence="1 2" id="KW-0732">Signal</keyword>
<evidence type="ECO:0000256" key="2">
    <source>
        <dbReference type="SAM" id="SignalP"/>
    </source>
</evidence>
<dbReference type="GO" id="GO:0000272">
    <property type="term" value="P:polysaccharide catabolic process"/>
    <property type="evidence" value="ECO:0007669"/>
    <property type="project" value="InterPro"/>
</dbReference>
<reference evidence="4" key="1">
    <citation type="submission" date="2016-08" db="EMBL/GenBank/DDBJ databases">
        <title>Complete Genome Seqeunce of Paenibacillus sp. BIHB 4019 from tea rhizoplane.</title>
        <authorList>
            <person name="Thakur R."/>
            <person name="Swarnkar M.K."/>
            <person name="Gulati A."/>
        </authorList>
    </citation>
    <scope>NUCLEOTIDE SEQUENCE [LARGE SCALE GENOMIC DNA]</scope>
    <source>
        <strain evidence="4">BIHB4019</strain>
    </source>
</reference>
<evidence type="ECO:0000256" key="1">
    <source>
        <dbReference type="ARBA" id="ARBA00022729"/>
    </source>
</evidence>
<dbReference type="InterPro" id="IPR036439">
    <property type="entry name" value="Dockerin_dom_sf"/>
</dbReference>
<dbReference type="Pfam" id="PF00404">
    <property type="entry name" value="Dockerin_1"/>
    <property type="match status" value="1"/>
</dbReference>
<dbReference type="RefSeq" id="WP_172455477.1">
    <property type="nucleotide sequence ID" value="NZ_CP016808.1"/>
</dbReference>
<evidence type="ECO:0000313" key="4">
    <source>
        <dbReference type="EMBL" id="ANY67214.1"/>
    </source>
</evidence>
<proteinExistence type="predicted"/>
<sequence length="444" mass="48697">MNDYWRKLTALSLKKGPSLFVCAAVLGTTLSLSAPAYAISEPSNYFLPVVNNDLHWVKNDSNANAGMGSTIDVYGSYFSLDSLKLFPPSTVITMLTAASSDTSVASANAYSPNLEMEIFGPGTTEIRVEGVTSENEKLTEHFRVTVDLFADTNKDGMITSADAFHIVRELSRNSPLTDGDFNLYDIDRDRSVTAADASALMDLYTGKTVLDSSKKYIVTLSAIDDAPAIYNGYLSADAWAPGQTVTTQYSYFDPENDFEGNSRFKWFRGLQADGSDRTEIIGATSNSYTLQQTDLNYYVFAEVTPVAESGDLLTGETVLLKPDSIVLSATPTIVSLTPENYSVNVDRNADIVFTFDREVTAVPGKHIRFYHSGIDSIVLDYLADDDYNIEVVGKTVTIKHLAGKLSYGTHFVLLIDHGSFKDANGNYYAGFDQGEWEFTTDYPS</sequence>
<evidence type="ECO:0000259" key="3">
    <source>
        <dbReference type="Pfam" id="PF13205"/>
    </source>
</evidence>